<feature type="domain" description="Card1 endonuclease" evidence="1">
    <location>
        <begin position="241"/>
        <end position="381"/>
    </location>
</feature>
<evidence type="ECO:0000313" key="2">
    <source>
        <dbReference type="EMBL" id="AJQ94160.1"/>
    </source>
</evidence>
<proteinExistence type="predicted"/>
<dbReference type="RefSeq" id="WP_044616750.1">
    <property type="nucleotide sequence ID" value="NZ_CP007142.1"/>
</dbReference>
<dbReference type="AlphaFoldDB" id="A0A0C5V3U3"/>
<dbReference type="InterPro" id="IPR011335">
    <property type="entry name" value="Restrct_endonuc-II-like"/>
</dbReference>
<accession>A0A0C5V3U3</accession>
<name>A0A0C5V3U3_9GAMM</name>
<evidence type="ECO:0000313" key="3">
    <source>
        <dbReference type="Proteomes" id="UP000032266"/>
    </source>
</evidence>
<dbReference type="SUPFAM" id="SSF52980">
    <property type="entry name" value="Restriction endonuclease-like"/>
    <property type="match status" value="1"/>
</dbReference>
<dbReference type="Gene3D" id="3.40.1350.10">
    <property type="match status" value="1"/>
</dbReference>
<dbReference type="Gene3D" id="3.40.50.10770">
    <property type="entry name" value="Hypothetical protein VC1899 like domain (Restriction endonuclease-like)"/>
    <property type="match status" value="1"/>
</dbReference>
<dbReference type="Pfam" id="PF09002">
    <property type="entry name" value="Card1_endonuc"/>
    <property type="match status" value="1"/>
</dbReference>
<dbReference type="GO" id="GO:0003676">
    <property type="term" value="F:nucleic acid binding"/>
    <property type="evidence" value="ECO:0007669"/>
    <property type="project" value="InterPro"/>
</dbReference>
<gene>
    <name evidence="2" type="ORF">YC6258_02122</name>
</gene>
<keyword evidence="3" id="KW-1185">Reference proteome</keyword>
<dbReference type="OrthoDB" id="8477283at2"/>
<dbReference type="InterPro" id="IPR015093">
    <property type="entry name" value="Card1_endonucl_dom"/>
</dbReference>
<reference evidence="2 3" key="1">
    <citation type="submission" date="2014-01" db="EMBL/GenBank/DDBJ databases">
        <title>Full genme sequencing of cellulolytic bacterium Gynuella sunshinyii YC6258T gen. nov., sp. nov.</title>
        <authorList>
            <person name="Khan H."/>
            <person name="Chung E.J."/>
            <person name="Chung Y.R."/>
        </authorList>
    </citation>
    <scope>NUCLEOTIDE SEQUENCE [LARGE SCALE GENOMIC DNA]</scope>
    <source>
        <strain evidence="2 3">YC6258</strain>
    </source>
</reference>
<dbReference type="Gene3D" id="1.10.10.680">
    <property type="entry name" value="Hypothetical protein VC1899 (Restriction endonuclease-like)"/>
    <property type="match status" value="1"/>
</dbReference>
<organism evidence="2 3">
    <name type="scientific">Gynuella sunshinyii YC6258</name>
    <dbReference type="NCBI Taxonomy" id="1445510"/>
    <lineage>
        <taxon>Bacteria</taxon>
        <taxon>Pseudomonadati</taxon>
        <taxon>Pseudomonadota</taxon>
        <taxon>Gammaproteobacteria</taxon>
        <taxon>Oceanospirillales</taxon>
        <taxon>Saccharospirillaceae</taxon>
        <taxon>Gynuella</taxon>
    </lineage>
</organism>
<dbReference type="KEGG" id="gsn:YC6258_02122"/>
<evidence type="ECO:0000259" key="1">
    <source>
        <dbReference type="Pfam" id="PF09002"/>
    </source>
</evidence>
<dbReference type="InterPro" id="IPR011856">
    <property type="entry name" value="tRNA_endonuc-like_dom_sf"/>
</dbReference>
<dbReference type="Proteomes" id="UP000032266">
    <property type="component" value="Chromosome"/>
</dbReference>
<dbReference type="EMBL" id="CP007142">
    <property type="protein sequence ID" value="AJQ94160.1"/>
    <property type="molecule type" value="Genomic_DNA"/>
</dbReference>
<dbReference type="STRING" id="1445510.YC6258_02122"/>
<sequence length="388" mass="44973">MSIKTVQLVLVSEQPGQNLCPLLDLRLKPDEVILAATANSPYLEHRQWLIEACKPMGIQCTLLDLPDAWQTDLLRQTFESVVAQHLAQGHKLILNSTGGYRPVAIIAHEVFFYRDLPVFFLNKDWVRWLSNPDQQPDFALQDNVKLPTFLQAHGLEVESLSRSHIPPEQRELAKKWQAQARAYSLAIAKLNYYASQAEDHLHCNIPRHELRGDHMFLEILDQLSDAGLAEMHQQQLTFASEEARFFANGGWLEERVFSELFQLRSEFPRLQDVARSVQVRWLGSKQKFSIRNELDVLALYDNRLIVIECKTALLDYRNAQHVVYKLGSMLKHLGGFRTTGMITSFHDIHPKHHQRAELFDVQICDRRTIGQLRHQLIERLRTHDYSIF</sequence>
<dbReference type="HOGENOM" id="CLU_051128_0_0_6"/>
<protein>
    <recommendedName>
        <fullName evidence="1">Card1 endonuclease domain-containing protein</fullName>
    </recommendedName>
</protein>
<dbReference type="CDD" id="cd22364">
    <property type="entry name" value="VC1899-like"/>
    <property type="match status" value="1"/>
</dbReference>